<evidence type="ECO:0000313" key="1">
    <source>
        <dbReference type="EMBL" id="KAF3595795.1"/>
    </source>
</evidence>
<protein>
    <submittedName>
        <fullName evidence="1">Uncharacterized protein</fullName>
    </submittedName>
</protein>
<reference evidence="1 2" key="1">
    <citation type="journal article" date="2020" name="BMC Genomics">
        <title>Intraspecific diversification of the crop wild relative Brassica cretica Lam. using demographic model selection.</title>
        <authorList>
            <person name="Kioukis A."/>
            <person name="Michalopoulou V.A."/>
            <person name="Briers L."/>
            <person name="Pirintsos S."/>
            <person name="Studholme D.J."/>
            <person name="Pavlidis P."/>
            <person name="Sarris P.F."/>
        </authorList>
    </citation>
    <scope>NUCLEOTIDE SEQUENCE [LARGE SCALE GENOMIC DNA]</scope>
    <source>
        <strain evidence="2">cv. PFS-1207/04</strain>
    </source>
</reference>
<sequence length="81" mass="8924">MNSPKGRTGGLNGDTSGVESLLILLSFDCCLICRTSPKKEEMVDRRVAQEMRKAADIPEANLLPDVTHRPNKEAISIRCLI</sequence>
<gene>
    <name evidence="1" type="ORF">DY000_02021640</name>
</gene>
<dbReference type="EMBL" id="QGKV02000299">
    <property type="protein sequence ID" value="KAF3595795.1"/>
    <property type="molecule type" value="Genomic_DNA"/>
</dbReference>
<accession>A0ABQ7EHI1</accession>
<keyword evidence="2" id="KW-1185">Reference proteome</keyword>
<dbReference type="Proteomes" id="UP000266723">
    <property type="component" value="Unassembled WGS sequence"/>
</dbReference>
<name>A0ABQ7EHI1_BRACR</name>
<proteinExistence type="predicted"/>
<organism evidence="1 2">
    <name type="scientific">Brassica cretica</name>
    <name type="common">Mustard</name>
    <dbReference type="NCBI Taxonomy" id="69181"/>
    <lineage>
        <taxon>Eukaryota</taxon>
        <taxon>Viridiplantae</taxon>
        <taxon>Streptophyta</taxon>
        <taxon>Embryophyta</taxon>
        <taxon>Tracheophyta</taxon>
        <taxon>Spermatophyta</taxon>
        <taxon>Magnoliopsida</taxon>
        <taxon>eudicotyledons</taxon>
        <taxon>Gunneridae</taxon>
        <taxon>Pentapetalae</taxon>
        <taxon>rosids</taxon>
        <taxon>malvids</taxon>
        <taxon>Brassicales</taxon>
        <taxon>Brassicaceae</taxon>
        <taxon>Brassiceae</taxon>
        <taxon>Brassica</taxon>
    </lineage>
</organism>
<comment type="caution">
    <text evidence="1">The sequence shown here is derived from an EMBL/GenBank/DDBJ whole genome shotgun (WGS) entry which is preliminary data.</text>
</comment>
<evidence type="ECO:0000313" key="2">
    <source>
        <dbReference type="Proteomes" id="UP000266723"/>
    </source>
</evidence>